<dbReference type="InterPro" id="IPR002168">
    <property type="entry name" value="Lipase_GDXG_HIS_AS"/>
</dbReference>
<sequence length="361" mass="38967">MFWFLVAVAAVCVFTVFKLRGANLAYLDDVYPNTEAEPSPGHQGVVDYLGELARSSQGVRGRARLELTRKNMDAISDGRDFSSRFVPVDENGVRGEWVLAPGCHPDQRLLYIHGGAWVAGSPVSHRSITDRLSVLSGCAVLSLDYRLMPEYRRRDGIEDCRAAYQWLLANGPEGAGSATFMAVAGDSAGGNLALSLIAWIRDEGMPQVHAAVAFSPATDSTLTSPSLSANLATDPMLGPLFGGLTRIPRPLLWWGSWLSTRFLPSDPVVSPVRGDLRGLPPVLVQASEAEMLLDDARRYVRRAQKAGSPVQLETWPHMVHVWQIFNPELPEAGAALASVARFLIGAGARGPAALTGEGVDR</sequence>
<protein>
    <submittedName>
        <fullName evidence="5">Alpha/beta hydrolase</fullName>
    </submittedName>
</protein>
<dbReference type="GO" id="GO:0016787">
    <property type="term" value="F:hydrolase activity"/>
    <property type="evidence" value="ECO:0007669"/>
    <property type="project" value="UniProtKB-KW"/>
</dbReference>
<dbReference type="Proteomes" id="UP000321933">
    <property type="component" value="Unassembled WGS sequence"/>
</dbReference>
<accession>A0A5C8ZZZ1</accession>
<dbReference type="PANTHER" id="PTHR48081">
    <property type="entry name" value="AB HYDROLASE SUPERFAMILY PROTEIN C4A8.06C"/>
    <property type="match status" value="1"/>
</dbReference>
<dbReference type="SUPFAM" id="SSF53474">
    <property type="entry name" value="alpha/beta-Hydrolases"/>
    <property type="match status" value="1"/>
</dbReference>
<evidence type="ECO:0000256" key="3">
    <source>
        <dbReference type="PROSITE-ProRule" id="PRU10038"/>
    </source>
</evidence>
<dbReference type="PROSITE" id="PS01173">
    <property type="entry name" value="LIPASE_GDXG_HIS"/>
    <property type="match status" value="1"/>
</dbReference>
<dbReference type="Gene3D" id="3.40.50.1820">
    <property type="entry name" value="alpha/beta hydrolase"/>
    <property type="match status" value="1"/>
</dbReference>
<dbReference type="OrthoDB" id="9806180at2"/>
<reference evidence="5 6" key="1">
    <citation type="submission" date="2019-08" db="EMBL/GenBank/DDBJ databases">
        <title>Parahaliea maris sp. nov., isolated from the surface seawater.</title>
        <authorList>
            <person name="Liu Y."/>
        </authorList>
    </citation>
    <scope>NUCLEOTIDE SEQUENCE [LARGE SCALE GENOMIC DNA]</scope>
    <source>
        <strain evidence="5 6">S2-26</strain>
    </source>
</reference>
<dbReference type="InterPro" id="IPR033140">
    <property type="entry name" value="Lipase_GDXG_put_SER_AS"/>
</dbReference>
<evidence type="ECO:0000313" key="5">
    <source>
        <dbReference type="EMBL" id="TXS93304.1"/>
    </source>
</evidence>
<dbReference type="InterPro" id="IPR029058">
    <property type="entry name" value="AB_hydrolase_fold"/>
</dbReference>
<proteinExistence type="inferred from homology"/>
<dbReference type="PROSITE" id="PS01174">
    <property type="entry name" value="LIPASE_GDXG_SER"/>
    <property type="match status" value="1"/>
</dbReference>
<feature type="domain" description="Alpha/beta hydrolase fold-3" evidence="4">
    <location>
        <begin position="109"/>
        <end position="323"/>
    </location>
</feature>
<evidence type="ECO:0000313" key="6">
    <source>
        <dbReference type="Proteomes" id="UP000321933"/>
    </source>
</evidence>
<keyword evidence="6" id="KW-1185">Reference proteome</keyword>
<feature type="active site" evidence="3">
    <location>
        <position position="187"/>
    </location>
</feature>
<dbReference type="RefSeq" id="WP_148063240.1">
    <property type="nucleotide sequence ID" value="NZ_VRYZ01000002.1"/>
</dbReference>
<dbReference type="AlphaFoldDB" id="A0A5C8ZZZ1"/>
<gene>
    <name evidence="5" type="ORF">FVW59_05540</name>
</gene>
<dbReference type="InterPro" id="IPR013094">
    <property type="entry name" value="AB_hydrolase_3"/>
</dbReference>
<comment type="similarity">
    <text evidence="1">Belongs to the 'GDXG' lipolytic enzyme family.</text>
</comment>
<evidence type="ECO:0000256" key="1">
    <source>
        <dbReference type="ARBA" id="ARBA00010515"/>
    </source>
</evidence>
<dbReference type="EMBL" id="VRYZ01000002">
    <property type="protein sequence ID" value="TXS93304.1"/>
    <property type="molecule type" value="Genomic_DNA"/>
</dbReference>
<dbReference type="InterPro" id="IPR050300">
    <property type="entry name" value="GDXG_lipolytic_enzyme"/>
</dbReference>
<organism evidence="5 6">
    <name type="scientific">Parahaliea aestuarii</name>
    <dbReference type="NCBI Taxonomy" id="1852021"/>
    <lineage>
        <taxon>Bacteria</taxon>
        <taxon>Pseudomonadati</taxon>
        <taxon>Pseudomonadota</taxon>
        <taxon>Gammaproteobacteria</taxon>
        <taxon>Cellvibrionales</taxon>
        <taxon>Halieaceae</taxon>
        <taxon>Parahaliea</taxon>
    </lineage>
</organism>
<keyword evidence="2 5" id="KW-0378">Hydrolase</keyword>
<name>A0A5C8ZZZ1_9GAMM</name>
<evidence type="ECO:0000259" key="4">
    <source>
        <dbReference type="Pfam" id="PF07859"/>
    </source>
</evidence>
<comment type="caution">
    <text evidence="5">The sequence shown here is derived from an EMBL/GenBank/DDBJ whole genome shotgun (WGS) entry which is preliminary data.</text>
</comment>
<evidence type="ECO:0000256" key="2">
    <source>
        <dbReference type="ARBA" id="ARBA00022801"/>
    </source>
</evidence>
<dbReference type="Pfam" id="PF07859">
    <property type="entry name" value="Abhydrolase_3"/>
    <property type="match status" value="1"/>
</dbReference>
<dbReference type="PANTHER" id="PTHR48081:SF8">
    <property type="entry name" value="ALPHA_BETA HYDROLASE FOLD-3 DOMAIN-CONTAINING PROTEIN-RELATED"/>
    <property type="match status" value="1"/>
</dbReference>